<name>E1QKL4_DESB2</name>
<dbReference type="InterPro" id="IPR051257">
    <property type="entry name" value="Diverse_CBS-Domain"/>
</dbReference>
<feature type="domain" description="CBS" evidence="3">
    <location>
        <begin position="82"/>
        <end position="138"/>
    </location>
</feature>
<gene>
    <name evidence="4" type="ordered locus">Deba_2753</name>
</gene>
<evidence type="ECO:0000313" key="4">
    <source>
        <dbReference type="EMBL" id="ADK86107.1"/>
    </source>
</evidence>
<accession>E1QKL4</accession>
<dbReference type="PANTHER" id="PTHR43080">
    <property type="entry name" value="CBS DOMAIN-CONTAINING PROTEIN CBSX3, MITOCHONDRIAL"/>
    <property type="match status" value="1"/>
</dbReference>
<dbReference type="Pfam" id="PF00571">
    <property type="entry name" value="CBS"/>
    <property type="match status" value="2"/>
</dbReference>
<dbReference type="CDD" id="cd04584">
    <property type="entry name" value="CBS_pair_AcuB_like"/>
    <property type="match status" value="1"/>
</dbReference>
<dbReference type="EMBL" id="CP002085">
    <property type="protein sequence ID" value="ADK86107.1"/>
    <property type="molecule type" value="Genomic_DNA"/>
</dbReference>
<evidence type="ECO:0000256" key="1">
    <source>
        <dbReference type="ARBA" id="ARBA00023122"/>
    </source>
</evidence>
<dbReference type="OrthoDB" id="9802114at2"/>
<evidence type="ECO:0000259" key="3">
    <source>
        <dbReference type="PROSITE" id="PS51371"/>
    </source>
</evidence>
<dbReference type="RefSeq" id="WP_013259546.1">
    <property type="nucleotide sequence ID" value="NC_014365.1"/>
</dbReference>
<dbReference type="InterPro" id="IPR046342">
    <property type="entry name" value="CBS_dom_sf"/>
</dbReference>
<sequence length="213" mass="23624">MKVRNWMTPDPITVGPETLLMEARELMDDNRIRRLPVVDKKGRLVGMVTLRRILEAMPSEATSLSVQERNYLLSRLRVGDIMQKDPVFVSPEDFVMDVIRLGQERGIGAFPVVDNGRLVGIATETEIFNATMHVIGARAGQSVVVLEGVDIQNDLGAMSRIARIVESHGAPVEAIFSLPHRASQGHRVYIRAKTEQAQGLKRDLAAAGYKVEQ</sequence>
<evidence type="ECO:0000313" key="5">
    <source>
        <dbReference type="Proteomes" id="UP000009047"/>
    </source>
</evidence>
<dbReference type="InterPro" id="IPR000644">
    <property type="entry name" value="CBS_dom"/>
</dbReference>
<dbReference type="STRING" id="644282.Deba_2753"/>
<dbReference type="HOGENOM" id="CLU_040681_6_0_7"/>
<reference evidence="4 5" key="1">
    <citation type="journal article" date="2010" name="Stand. Genomic Sci.">
        <title>Complete genome sequence of Desulfarculus baarsii type strain (2st14).</title>
        <authorList>
            <person name="Sun H."/>
            <person name="Spring S."/>
            <person name="Lapidus A."/>
            <person name="Davenport K."/>
            <person name="Del Rio T.G."/>
            <person name="Tice H."/>
            <person name="Nolan M."/>
            <person name="Copeland A."/>
            <person name="Cheng J.F."/>
            <person name="Lucas S."/>
            <person name="Tapia R."/>
            <person name="Goodwin L."/>
            <person name="Pitluck S."/>
            <person name="Ivanova N."/>
            <person name="Pagani I."/>
            <person name="Mavromatis K."/>
            <person name="Ovchinnikova G."/>
            <person name="Pati A."/>
            <person name="Chen A."/>
            <person name="Palaniappan K."/>
            <person name="Hauser L."/>
            <person name="Chang Y.J."/>
            <person name="Jeffries C.D."/>
            <person name="Detter J.C."/>
            <person name="Han C."/>
            <person name="Rohde M."/>
            <person name="Brambilla E."/>
            <person name="Goker M."/>
            <person name="Woyke T."/>
            <person name="Bristow J."/>
            <person name="Eisen J.A."/>
            <person name="Markowitz V."/>
            <person name="Hugenholtz P."/>
            <person name="Kyrpides N.C."/>
            <person name="Klenk H.P."/>
            <person name="Land M."/>
        </authorList>
    </citation>
    <scope>NUCLEOTIDE SEQUENCE [LARGE SCALE GENOMIC DNA]</scope>
    <source>
        <strain evidence="5">ATCC 33931 / DSM 2075 / LMG 7858 / VKM B-1802 / 2st14</strain>
    </source>
</reference>
<dbReference type="PANTHER" id="PTHR43080:SF2">
    <property type="entry name" value="CBS DOMAIN-CONTAINING PROTEIN"/>
    <property type="match status" value="1"/>
</dbReference>
<dbReference type="Proteomes" id="UP000009047">
    <property type="component" value="Chromosome"/>
</dbReference>
<dbReference type="KEGG" id="dbr:Deba_2753"/>
<dbReference type="AlphaFoldDB" id="E1QKL4"/>
<dbReference type="SUPFAM" id="SSF54631">
    <property type="entry name" value="CBS-domain pair"/>
    <property type="match status" value="1"/>
</dbReference>
<proteinExistence type="predicted"/>
<dbReference type="eggNOG" id="COG0517">
    <property type="taxonomic scope" value="Bacteria"/>
</dbReference>
<organism evidence="4 5">
    <name type="scientific">Desulfarculus baarsii (strain ATCC 33931 / DSM 2075 / LMG 7858 / VKM B-1802 / 2st14)</name>
    <dbReference type="NCBI Taxonomy" id="644282"/>
    <lineage>
        <taxon>Bacteria</taxon>
        <taxon>Pseudomonadati</taxon>
        <taxon>Thermodesulfobacteriota</taxon>
        <taxon>Desulfarculia</taxon>
        <taxon>Desulfarculales</taxon>
        <taxon>Desulfarculaceae</taxon>
        <taxon>Desulfarculus</taxon>
    </lineage>
</organism>
<dbReference type="PROSITE" id="PS51371">
    <property type="entry name" value="CBS"/>
    <property type="match status" value="2"/>
</dbReference>
<dbReference type="Gene3D" id="3.10.580.10">
    <property type="entry name" value="CBS-domain"/>
    <property type="match status" value="1"/>
</dbReference>
<keyword evidence="1 2" id="KW-0129">CBS domain</keyword>
<evidence type="ECO:0000256" key="2">
    <source>
        <dbReference type="PROSITE-ProRule" id="PRU00703"/>
    </source>
</evidence>
<dbReference type="SMART" id="SM00116">
    <property type="entry name" value="CBS"/>
    <property type="match status" value="2"/>
</dbReference>
<protein>
    <submittedName>
        <fullName evidence="4">CBS domain containing membrane protein</fullName>
    </submittedName>
</protein>
<keyword evidence="5" id="KW-1185">Reference proteome</keyword>
<feature type="domain" description="CBS" evidence="3">
    <location>
        <begin position="7"/>
        <end position="63"/>
    </location>
</feature>